<keyword evidence="2" id="KW-0472">Membrane</keyword>
<dbReference type="GO" id="GO:0031966">
    <property type="term" value="C:mitochondrial membrane"/>
    <property type="evidence" value="ECO:0007669"/>
    <property type="project" value="TreeGrafter"/>
</dbReference>
<feature type="non-terminal residue" evidence="3">
    <location>
        <position position="181"/>
    </location>
</feature>
<evidence type="ECO:0000313" key="4">
    <source>
        <dbReference type="Proteomes" id="UP000321570"/>
    </source>
</evidence>
<protein>
    <recommendedName>
        <fullName evidence="5">Transmembrane protein 70</fullName>
    </recommendedName>
</protein>
<feature type="transmembrane region" description="Helical" evidence="2">
    <location>
        <begin position="50"/>
        <end position="71"/>
    </location>
</feature>
<evidence type="ECO:0000256" key="2">
    <source>
        <dbReference type="SAM" id="Phobius"/>
    </source>
</evidence>
<keyword evidence="2" id="KW-0812">Transmembrane</keyword>
<evidence type="ECO:0000313" key="3">
    <source>
        <dbReference type="EMBL" id="VUZ43966.1"/>
    </source>
</evidence>
<name>A0A564Y9W5_HYMDI</name>
<dbReference type="InterPro" id="IPR009724">
    <property type="entry name" value="TMEM70"/>
</dbReference>
<dbReference type="EMBL" id="CABIJS010000122">
    <property type="protein sequence ID" value="VUZ43966.1"/>
    <property type="molecule type" value="Genomic_DNA"/>
</dbReference>
<evidence type="ECO:0008006" key="5">
    <source>
        <dbReference type="Google" id="ProtNLM"/>
    </source>
</evidence>
<dbReference type="Proteomes" id="UP000321570">
    <property type="component" value="Unassembled WGS sequence"/>
</dbReference>
<dbReference type="PANTHER" id="PTHR13281:SF0">
    <property type="entry name" value="TRANSMEMBRANE PROTEIN 70, MITOCHONDRIAL"/>
    <property type="match status" value="1"/>
</dbReference>
<organism evidence="3 4">
    <name type="scientific">Hymenolepis diminuta</name>
    <name type="common">Rat tapeworm</name>
    <dbReference type="NCBI Taxonomy" id="6216"/>
    <lineage>
        <taxon>Eukaryota</taxon>
        <taxon>Metazoa</taxon>
        <taxon>Spiralia</taxon>
        <taxon>Lophotrochozoa</taxon>
        <taxon>Platyhelminthes</taxon>
        <taxon>Cestoda</taxon>
        <taxon>Eucestoda</taxon>
        <taxon>Cyclophyllidea</taxon>
        <taxon>Hymenolepididae</taxon>
        <taxon>Hymenolepis</taxon>
    </lineage>
</organism>
<dbReference type="PANTHER" id="PTHR13281">
    <property type="entry name" value="TRANSMEMBRANE PROTEIN 70, MITOCHONDRIAL"/>
    <property type="match status" value="1"/>
</dbReference>
<gene>
    <name evidence="3" type="ORF">WMSIL1_LOCUS4371</name>
</gene>
<comment type="similarity">
    <text evidence="1">Belongs to the TMEM70 family.</text>
</comment>
<reference evidence="3 4" key="1">
    <citation type="submission" date="2019-07" db="EMBL/GenBank/DDBJ databases">
        <authorList>
            <person name="Jastrzebski P J."/>
            <person name="Paukszto L."/>
            <person name="Jastrzebski P J."/>
        </authorList>
    </citation>
    <scope>NUCLEOTIDE SEQUENCE [LARGE SCALE GENOMIC DNA]</scope>
    <source>
        <strain evidence="3 4">WMS-il1</strain>
    </source>
</reference>
<feature type="transmembrane region" description="Helical" evidence="2">
    <location>
        <begin position="83"/>
        <end position="101"/>
    </location>
</feature>
<dbReference type="InterPro" id="IPR045325">
    <property type="entry name" value="TMEM70/TMEM186/TMEM223"/>
</dbReference>
<dbReference type="Pfam" id="PF06979">
    <property type="entry name" value="TMEM70"/>
    <property type="match status" value="1"/>
</dbReference>
<accession>A0A564Y9W5</accession>
<sequence>MQLLQRLSQRKRCLQPYCIMLNRVCFLYSLPNSTSSNVQVYTNPISKLVIGAKIFSLSSSCIVLAAQPFLITKFASLTTFAPFFASSLAFALLTPALLHVLTRSCVFSITYDKTRSKFTAYTKSIFLRSKSIEFDESDISYSVASLSFANMTVRNKISLLVLENGFSDLEIKHRLLGLDKP</sequence>
<evidence type="ECO:0000256" key="1">
    <source>
        <dbReference type="ARBA" id="ARBA00005280"/>
    </source>
</evidence>
<proteinExistence type="inferred from homology"/>
<keyword evidence="2" id="KW-1133">Transmembrane helix</keyword>
<dbReference type="AlphaFoldDB" id="A0A564Y9W5"/>
<keyword evidence="4" id="KW-1185">Reference proteome</keyword>
<dbReference type="GO" id="GO:0033615">
    <property type="term" value="P:mitochondrial proton-transporting ATP synthase complex assembly"/>
    <property type="evidence" value="ECO:0007669"/>
    <property type="project" value="TreeGrafter"/>
</dbReference>